<evidence type="ECO:0000256" key="2">
    <source>
        <dbReference type="ARBA" id="ARBA00022630"/>
    </source>
</evidence>
<evidence type="ECO:0000256" key="1">
    <source>
        <dbReference type="ARBA" id="ARBA00001917"/>
    </source>
</evidence>
<dbReference type="OrthoDB" id="9770452at2"/>
<dbReference type="InterPro" id="IPR037396">
    <property type="entry name" value="FMN_HAD"/>
</dbReference>
<feature type="binding site" evidence="7">
    <location>
        <position position="142"/>
    </location>
    <ligand>
        <name>glyoxylate</name>
        <dbReference type="ChEBI" id="CHEBI:36655"/>
    </ligand>
</feature>
<keyword evidence="3 7" id="KW-0288">FMN</keyword>
<comment type="caution">
    <text evidence="10">The sequence shown here is derived from an EMBL/GenBank/DDBJ whole genome shotgun (WGS) entry which is preliminary data.</text>
</comment>
<dbReference type="SUPFAM" id="SSF51395">
    <property type="entry name" value="FMN-linked oxidoreductases"/>
    <property type="match status" value="1"/>
</dbReference>
<dbReference type="CDD" id="cd02809">
    <property type="entry name" value="alpha_hydroxyacid_oxid_FMN"/>
    <property type="match status" value="1"/>
</dbReference>
<feature type="binding site" evidence="7">
    <location>
        <position position="289"/>
    </location>
    <ligand>
        <name>glyoxylate</name>
        <dbReference type="ChEBI" id="CHEBI:36655"/>
    </ligand>
</feature>
<dbReference type="InterPro" id="IPR012133">
    <property type="entry name" value="Alpha-hydoxy_acid_DH_FMN"/>
</dbReference>
<feature type="binding site" evidence="7">
    <location>
        <position position="262"/>
    </location>
    <ligand>
        <name>FMN</name>
        <dbReference type="ChEBI" id="CHEBI:58210"/>
    </ligand>
</feature>
<evidence type="ECO:0000313" key="11">
    <source>
        <dbReference type="Proteomes" id="UP000035100"/>
    </source>
</evidence>
<dbReference type="GO" id="GO:0004460">
    <property type="term" value="F:L-lactate dehydrogenase (cytochrome) activity"/>
    <property type="evidence" value="ECO:0007669"/>
    <property type="project" value="UniProtKB-EC"/>
</dbReference>
<dbReference type="PROSITE" id="PS00557">
    <property type="entry name" value="FMN_HYDROXY_ACID_DH_1"/>
    <property type="match status" value="1"/>
</dbReference>
<feature type="active site" description="Proton acceptor" evidence="6">
    <location>
        <position position="286"/>
    </location>
</feature>
<keyword evidence="2 7" id="KW-0285">Flavoprotein</keyword>
<comment type="cofactor">
    <cofactor evidence="1">
        <name>FMN</name>
        <dbReference type="ChEBI" id="CHEBI:58210"/>
    </cofactor>
</comment>
<dbReference type="GO" id="GO:0004459">
    <property type="term" value="F:L-lactate dehydrogenase (NAD+) activity"/>
    <property type="evidence" value="ECO:0007669"/>
    <property type="project" value="TreeGrafter"/>
</dbReference>
<dbReference type="GO" id="GO:0010181">
    <property type="term" value="F:FMN binding"/>
    <property type="evidence" value="ECO:0007669"/>
    <property type="project" value="InterPro"/>
</dbReference>
<name>A0A0D0Q164_9RHOB</name>
<evidence type="ECO:0000256" key="3">
    <source>
        <dbReference type="ARBA" id="ARBA00022643"/>
    </source>
</evidence>
<feature type="binding site" evidence="7">
    <location>
        <position position="286"/>
    </location>
    <ligand>
        <name>glyoxylate</name>
        <dbReference type="ChEBI" id="CHEBI:36655"/>
    </ligand>
</feature>
<reference evidence="10 11" key="1">
    <citation type="submission" date="2013-01" db="EMBL/GenBank/DDBJ databases">
        <authorList>
            <person name="Fiebig A."/>
            <person name="Goeker M."/>
            <person name="Klenk H.-P.P."/>
        </authorList>
    </citation>
    <scope>NUCLEOTIDE SEQUENCE [LARGE SCALE GENOMIC DNA]</scope>
    <source>
        <strain evidence="10 11">DSM 24838</strain>
    </source>
</reference>
<feature type="binding site" evidence="7">
    <location>
        <begin position="90"/>
        <end position="92"/>
    </location>
    <ligand>
        <name>FMN</name>
        <dbReference type="ChEBI" id="CHEBI:58210"/>
    </ligand>
</feature>
<feature type="binding site" evidence="7">
    <location>
        <position position="284"/>
    </location>
    <ligand>
        <name>FMN</name>
        <dbReference type="ChEBI" id="CHEBI:58210"/>
    </ligand>
</feature>
<dbReference type="EMBL" id="AONG01000015">
    <property type="protein sequence ID" value="KIQ68304.1"/>
    <property type="molecule type" value="Genomic_DNA"/>
</dbReference>
<feature type="binding site" evidence="7">
    <location>
        <begin position="340"/>
        <end position="341"/>
    </location>
    <ligand>
        <name>FMN</name>
        <dbReference type="ChEBI" id="CHEBI:58210"/>
    </ligand>
</feature>
<dbReference type="GO" id="GO:0009060">
    <property type="term" value="P:aerobic respiration"/>
    <property type="evidence" value="ECO:0007669"/>
    <property type="project" value="TreeGrafter"/>
</dbReference>
<feature type="domain" description="FMN hydroxy acid dehydrogenase" evidence="9">
    <location>
        <begin position="11"/>
        <end position="391"/>
    </location>
</feature>
<evidence type="ECO:0000256" key="7">
    <source>
        <dbReference type="PIRSR" id="PIRSR000138-2"/>
    </source>
</evidence>
<keyword evidence="4 10" id="KW-0560">Oxidoreductase</keyword>
<dbReference type="RefSeq" id="WP_018303102.1">
    <property type="nucleotide sequence ID" value="NZ_KB902290.1"/>
</dbReference>
<feature type="binding site" evidence="7">
    <location>
        <position position="140"/>
    </location>
    <ligand>
        <name>FMN</name>
        <dbReference type="ChEBI" id="CHEBI:58210"/>
    </ligand>
</feature>
<feature type="region of interest" description="Disordered" evidence="8">
    <location>
        <begin position="391"/>
        <end position="411"/>
    </location>
</feature>
<dbReference type="Gene3D" id="3.20.20.70">
    <property type="entry name" value="Aldolase class I"/>
    <property type="match status" value="1"/>
</dbReference>
<dbReference type="PANTHER" id="PTHR10578">
    <property type="entry name" value="S -2-HYDROXY-ACID OXIDASE-RELATED"/>
    <property type="match status" value="1"/>
</dbReference>
<evidence type="ECO:0000313" key="10">
    <source>
        <dbReference type="EMBL" id="KIQ68304.1"/>
    </source>
</evidence>
<feature type="binding site" evidence="7">
    <location>
        <position position="170"/>
    </location>
    <ligand>
        <name>FMN</name>
        <dbReference type="ChEBI" id="CHEBI:58210"/>
    </ligand>
</feature>
<dbReference type="PATRIC" id="fig|1123501.6.peg.3263"/>
<dbReference type="InterPro" id="IPR008259">
    <property type="entry name" value="FMN_hydac_DH_AS"/>
</dbReference>
<dbReference type="PIRSF" id="PIRSF000138">
    <property type="entry name" value="Al-hdrx_acd_dh"/>
    <property type="match status" value="1"/>
</dbReference>
<evidence type="ECO:0000256" key="8">
    <source>
        <dbReference type="SAM" id="MobiDB-lite"/>
    </source>
</evidence>
<gene>
    <name evidence="10" type="ORF">Wenmar_03143</name>
</gene>
<dbReference type="STRING" id="1123501.Wenmar_03143"/>
<comment type="similarity">
    <text evidence="5">Belongs to the FMN-dependent alpha-hydroxy acid dehydrogenase family.</text>
</comment>
<evidence type="ECO:0000259" key="9">
    <source>
        <dbReference type="PROSITE" id="PS51349"/>
    </source>
</evidence>
<feature type="binding site" evidence="7">
    <location>
        <position position="179"/>
    </location>
    <ligand>
        <name>glyoxylate</name>
        <dbReference type="ChEBI" id="CHEBI:36655"/>
    </ligand>
</feature>
<sequence length="411" mass="43776">MADPDSARLARLRRSHPTLADLERSARRRIPRFAYDFIQGGAGDDSGAARNRRALADVQLVPRYGVEVGKVDTSVTLFGRRYAAPVGIGPVGMDGLMWPGATRLLAEAAQRHGLPYLCGTLATETIETVCALAPDVTWFQLYPMPAEDHRLSLDLAWRAWNAGAHVLAATLDVPVRTKRPRDLRNGFTMPFRLRPRFAAQAAMAWPWMMALAKAGVPTFANIERYSGTEDPAAFVGRNVGGGFSWEALARLRDAWPRAMMVKGVLHPADAERAVRLGIDGILVSNHGGRQFDAAPAAADVLPAIAAAVGDRATVMLDSGIASGVDVLRAMALGAQGALSGRAFLLAMAGIGDLGARHMAAALMEELETACAQCGLTSPEDAPSLARRHPGAWTAQEFGPAPATDTQTEAAE</sequence>
<dbReference type="EC" id="1.1.2.3" evidence="10"/>
<dbReference type="GO" id="GO:0005886">
    <property type="term" value="C:plasma membrane"/>
    <property type="evidence" value="ECO:0007669"/>
    <property type="project" value="TreeGrafter"/>
</dbReference>
<accession>A0A0D0Q164</accession>
<protein>
    <submittedName>
        <fullName evidence="10">L-lactate dehydrogenase (FMN-dependent)</fullName>
        <ecNumber evidence="10">1.1.2.3</ecNumber>
    </submittedName>
</protein>
<evidence type="ECO:0000256" key="4">
    <source>
        <dbReference type="ARBA" id="ARBA00023002"/>
    </source>
</evidence>
<dbReference type="InterPro" id="IPR000262">
    <property type="entry name" value="FMN-dep_DH"/>
</dbReference>
<proteinExistence type="inferred from homology"/>
<dbReference type="InterPro" id="IPR013785">
    <property type="entry name" value="Aldolase_TIM"/>
</dbReference>
<dbReference type="PROSITE" id="PS51349">
    <property type="entry name" value="FMN_HYDROXY_ACID_DH_2"/>
    <property type="match status" value="1"/>
</dbReference>
<organism evidence="10 11">
    <name type="scientific">Wenxinia marina DSM 24838</name>
    <dbReference type="NCBI Taxonomy" id="1123501"/>
    <lineage>
        <taxon>Bacteria</taxon>
        <taxon>Pseudomonadati</taxon>
        <taxon>Pseudomonadota</taxon>
        <taxon>Alphaproteobacteria</taxon>
        <taxon>Rhodobacterales</taxon>
        <taxon>Roseobacteraceae</taxon>
        <taxon>Wenxinia</taxon>
    </lineage>
</organism>
<dbReference type="AlphaFoldDB" id="A0A0D0Q164"/>
<dbReference type="Pfam" id="PF01070">
    <property type="entry name" value="FMN_dh"/>
    <property type="match status" value="1"/>
</dbReference>
<keyword evidence="11" id="KW-1185">Reference proteome</keyword>
<dbReference type="Proteomes" id="UP000035100">
    <property type="component" value="Unassembled WGS sequence"/>
</dbReference>
<evidence type="ECO:0000256" key="6">
    <source>
        <dbReference type="PIRSR" id="PIRSR000138-1"/>
    </source>
</evidence>
<dbReference type="PANTHER" id="PTHR10578:SF107">
    <property type="entry name" value="2-HYDROXYACID OXIDASE 1"/>
    <property type="match status" value="1"/>
</dbReference>
<evidence type="ECO:0000256" key="5">
    <source>
        <dbReference type="ARBA" id="ARBA00024042"/>
    </source>
</evidence>
<dbReference type="eggNOG" id="COG1304">
    <property type="taxonomic scope" value="Bacteria"/>
</dbReference>